<dbReference type="EMBL" id="CP012418">
    <property type="protein sequence ID" value="AOE49624.1"/>
    <property type="molecule type" value="Genomic_DNA"/>
</dbReference>
<name>A0A1B3BA53_9GAMM</name>
<dbReference type="NCBIfam" id="TIGR03011">
    <property type="entry name" value="sulf_tusB_dsrH"/>
    <property type="match status" value="1"/>
</dbReference>
<dbReference type="PANTHER" id="PTHR37526">
    <property type="entry name" value="PROTEIN TUSB"/>
    <property type="match status" value="1"/>
</dbReference>
<accession>A0A1B3BA53</accession>
<dbReference type="RefSeq" id="WP_068990377.1">
    <property type="nucleotide sequence ID" value="NZ_CP012418.1"/>
</dbReference>
<dbReference type="Gene3D" id="3.40.1260.10">
    <property type="entry name" value="DsrEFH-like"/>
    <property type="match status" value="1"/>
</dbReference>
<dbReference type="GO" id="GO:1990228">
    <property type="term" value="C:sulfurtransferase complex"/>
    <property type="evidence" value="ECO:0007669"/>
    <property type="project" value="TreeGrafter"/>
</dbReference>
<dbReference type="AlphaFoldDB" id="A0A1B3BA53"/>
<sequence length="85" mass="9758">MKSLFILNNPKKLEQCLSAMSEEDHILLIEDAVSLCLRESSQSGFVLEEDLISRGYVNSSSNWKTIDYPKFVELTLEFDKAVTWL</sequence>
<dbReference type="SUPFAM" id="SSF75169">
    <property type="entry name" value="DsrEFH-like"/>
    <property type="match status" value="1"/>
</dbReference>
<dbReference type="InterPro" id="IPR027396">
    <property type="entry name" value="DsrEFH-like"/>
</dbReference>
<proteinExistence type="predicted"/>
<dbReference type="STRING" id="1144748.KS2013_902"/>
<reference evidence="2" key="1">
    <citation type="submission" date="2015-08" db="EMBL/GenBank/DDBJ databases">
        <authorList>
            <person name="Kim K.M."/>
        </authorList>
    </citation>
    <scope>NUCLEOTIDE SEQUENCE [LARGE SCALE GENOMIC DNA]</scope>
    <source>
        <strain evidence="2">KCTC 23892</strain>
    </source>
</reference>
<keyword evidence="2" id="KW-1185">Reference proteome</keyword>
<dbReference type="OrthoDB" id="9795117at2"/>
<dbReference type="Proteomes" id="UP000094147">
    <property type="component" value="Chromosome"/>
</dbReference>
<dbReference type="KEGG" id="ksd:KS2013_902"/>
<gene>
    <name evidence="1" type="ORF">KS2013_902</name>
</gene>
<organism evidence="1 2">
    <name type="scientific">Kangiella sediminilitoris</name>
    <dbReference type="NCBI Taxonomy" id="1144748"/>
    <lineage>
        <taxon>Bacteria</taxon>
        <taxon>Pseudomonadati</taxon>
        <taxon>Pseudomonadota</taxon>
        <taxon>Gammaproteobacteria</taxon>
        <taxon>Kangiellales</taxon>
        <taxon>Kangiellaceae</taxon>
        <taxon>Kangiella</taxon>
    </lineage>
</organism>
<protein>
    <submittedName>
        <fullName evidence="1">Sulfur relay protein TusB/DsrH</fullName>
    </submittedName>
</protein>
<dbReference type="GO" id="GO:0002143">
    <property type="term" value="P:tRNA wobble position uridine thiolation"/>
    <property type="evidence" value="ECO:0007669"/>
    <property type="project" value="InterPro"/>
</dbReference>
<evidence type="ECO:0000313" key="1">
    <source>
        <dbReference type="EMBL" id="AOE49624.1"/>
    </source>
</evidence>
<evidence type="ECO:0000313" key="2">
    <source>
        <dbReference type="Proteomes" id="UP000094147"/>
    </source>
</evidence>
<dbReference type="PANTHER" id="PTHR37526:SF1">
    <property type="entry name" value="PROTEIN TUSB"/>
    <property type="match status" value="1"/>
</dbReference>
<dbReference type="InterPro" id="IPR007215">
    <property type="entry name" value="Sulphur_relay_TusB/DsrH"/>
</dbReference>
<dbReference type="Pfam" id="PF04077">
    <property type="entry name" value="DsrH"/>
    <property type="match status" value="1"/>
</dbReference>